<dbReference type="SUPFAM" id="SSF117396">
    <property type="entry name" value="TM1631-like"/>
    <property type="match status" value="1"/>
</dbReference>
<dbReference type="PANTHER" id="PTHR30348">
    <property type="entry name" value="UNCHARACTERIZED PROTEIN YECE"/>
    <property type="match status" value="1"/>
</dbReference>
<reference evidence="1 2" key="1">
    <citation type="submission" date="2019-04" db="EMBL/GenBank/DDBJ databases">
        <title>Pedobacter sp. AR-3-17 sp. nov., isolated from Arctic soil.</title>
        <authorList>
            <person name="Dahal R.H."/>
            <person name="Kim D.-U."/>
        </authorList>
    </citation>
    <scope>NUCLEOTIDE SEQUENCE [LARGE SCALE GENOMIC DNA]</scope>
    <source>
        <strain evidence="1 2">AR-3-17</strain>
    </source>
</reference>
<dbReference type="OrthoDB" id="9780310at2"/>
<gene>
    <name evidence="1" type="ORF">FA046_16660</name>
</gene>
<evidence type="ECO:0000313" key="2">
    <source>
        <dbReference type="Proteomes" id="UP000308181"/>
    </source>
</evidence>
<accession>A0A4U1BTW0</accession>
<dbReference type="Gene3D" id="3.20.20.410">
    <property type="entry name" value="Protein of unknown function UPF0759"/>
    <property type="match status" value="1"/>
</dbReference>
<dbReference type="AlphaFoldDB" id="A0A4U1BTW0"/>
<dbReference type="Proteomes" id="UP000308181">
    <property type="component" value="Unassembled WGS sequence"/>
</dbReference>
<dbReference type="EMBL" id="SWBP01000009">
    <property type="protein sequence ID" value="TKB95235.1"/>
    <property type="molecule type" value="Genomic_DNA"/>
</dbReference>
<proteinExistence type="predicted"/>
<organism evidence="1 2">
    <name type="scientific">Pedobacter cryophilus</name>
    <dbReference type="NCBI Taxonomy" id="2571271"/>
    <lineage>
        <taxon>Bacteria</taxon>
        <taxon>Pseudomonadati</taxon>
        <taxon>Bacteroidota</taxon>
        <taxon>Sphingobacteriia</taxon>
        <taxon>Sphingobacteriales</taxon>
        <taxon>Sphingobacteriaceae</taxon>
        <taxon>Pedobacter</taxon>
    </lineage>
</organism>
<dbReference type="Pfam" id="PF01904">
    <property type="entry name" value="DUF72"/>
    <property type="match status" value="1"/>
</dbReference>
<sequence>MEFGKVEPQTLNEINFKLPPDTAITQSVLKAADKKPLKAYVGCAKWGRKEWVGKIYPKGTKDANFLDEYAKHFNSIEMNATFYKIYDAKTIAKWKEKAAASNKDFKFCPKISQPISHIKRLKDAEELTTEFYKGIMAFEEYLGPVFLQLSDNFGPKNLDLLKNYLEHLPQDVPFFVEVRHKDWFEPANSELLFNLLNKLNIGAVITDASGRRDCVHMSLPTPHAFIRFVGNNLHPTDYQRVDDWVERLALWKEQGLQSFYFFMHQHEEKDSPELCKYVIEKLNTRLKLNIKAPHFINEHTLF</sequence>
<name>A0A4U1BTW0_9SPHI</name>
<keyword evidence="2" id="KW-1185">Reference proteome</keyword>
<evidence type="ECO:0000313" key="1">
    <source>
        <dbReference type="EMBL" id="TKB95235.1"/>
    </source>
</evidence>
<dbReference type="InterPro" id="IPR002763">
    <property type="entry name" value="DUF72"/>
</dbReference>
<dbReference type="InterPro" id="IPR036520">
    <property type="entry name" value="UPF0759_sf"/>
</dbReference>
<dbReference type="PANTHER" id="PTHR30348:SF9">
    <property type="entry name" value="UPF0759 PROTEIN YECE"/>
    <property type="match status" value="1"/>
</dbReference>
<protein>
    <submittedName>
        <fullName evidence="1">DUF72 domain-containing protein</fullName>
    </submittedName>
</protein>
<dbReference type="RefSeq" id="WP_136827673.1">
    <property type="nucleotide sequence ID" value="NZ_SWBP01000009.1"/>
</dbReference>
<comment type="caution">
    <text evidence="1">The sequence shown here is derived from an EMBL/GenBank/DDBJ whole genome shotgun (WGS) entry which is preliminary data.</text>
</comment>